<dbReference type="Pfam" id="PF00046">
    <property type="entry name" value="Homeodomain"/>
    <property type="match status" value="1"/>
</dbReference>
<evidence type="ECO:0000256" key="12">
    <source>
        <dbReference type="SAM" id="Coils"/>
    </source>
</evidence>
<dbReference type="PRINTS" id="PR00031">
    <property type="entry name" value="HTHREPRESSR"/>
</dbReference>
<dbReference type="GO" id="GO:0045893">
    <property type="term" value="P:positive regulation of DNA-templated transcription"/>
    <property type="evidence" value="ECO:0007669"/>
    <property type="project" value="TreeGrafter"/>
</dbReference>
<feature type="compositionally biased region" description="Basic and acidic residues" evidence="13">
    <location>
        <begin position="122"/>
        <end position="133"/>
    </location>
</feature>
<dbReference type="InterPro" id="IPR003106">
    <property type="entry name" value="Leu_zip_homeo"/>
</dbReference>
<dbReference type="EMBL" id="NKXS01002495">
    <property type="protein sequence ID" value="PIN13338.1"/>
    <property type="molecule type" value="Genomic_DNA"/>
</dbReference>
<dbReference type="GO" id="GO:0009737">
    <property type="term" value="P:response to abscisic acid"/>
    <property type="evidence" value="ECO:0007669"/>
    <property type="project" value="UniProtKB-ARBA"/>
</dbReference>
<keyword evidence="6 9" id="KW-0539">Nucleus</keyword>
<keyword evidence="16" id="KW-1185">Reference proteome</keyword>
<dbReference type="GO" id="GO:0000976">
    <property type="term" value="F:transcription cis-regulatory region binding"/>
    <property type="evidence" value="ECO:0007669"/>
    <property type="project" value="UniProtKB-ARBA"/>
</dbReference>
<feature type="region of interest" description="Disordered" evidence="13">
    <location>
        <begin position="1"/>
        <end position="24"/>
    </location>
</feature>
<proteinExistence type="inferred from homology"/>
<evidence type="ECO:0000313" key="16">
    <source>
        <dbReference type="Proteomes" id="UP000231279"/>
    </source>
</evidence>
<reference evidence="16" key="1">
    <citation type="journal article" date="2018" name="Gigascience">
        <title>Genome assembly of the Pink Ipe (Handroanthus impetiginosus, Bignoniaceae), a highly valued, ecologically keystone Neotropical timber forest tree.</title>
        <authorList>
            <person name="Silva-Junior O.B."/>
            <person name="Grattapaglia D."/>
            <person name="Novaes E."/>
            <person name="Collevatti R.G."/>
        </authorList>
    </citation>
    <scope>NUCLEOTIDE SEQUENCE [LARGE SCALE GENOMIC DNA]</scope>
    <source>
        <strain evidence="16">cv. UFG-1</strain>
    </source>
</reference>
<dbReference type="SUPFAM" id="SSF46689">
    <property type="entry name" value="Homeodomain-like"/>
    <property type="match status" value="1"/>
</dbReference>
<dbReference type="STRING" id="429701.A0A2G9H743"/>
<dbReference type="AlphaFoldDB" id="A0A2G9H743"/>
<sequence length="240" mass="27497">MEYSSTTESLGSLNTAVSIKKKKTKNKRRFSDEQIKSMEVMFESETKLEPKRKLQLAKELGLQPRQVAIWFQNRRARWKSKHIEKEYSVLLANYNNLASQFESLRKEKQSLLIQLQKLKSETMGKSEDKKENDEGQVEENAGNMSSTDGESDYAYKKIDFEANNVGWGCLEGGMLSDDDSSIKAELLGLDDENELLKMVEPAGAADSSLTSAEDWESRLDSDDLINQPTDHSFQWWDFWS</sequence>
<dbReference type="Gene3D" id="1.10.10.60">
    <property type="entry name" value="Homeodomain-like"/>
    <property type="match status" value="1"/>
</dbReference>
<keyword evidence="5 11" id="KW-0804">Transcription</keyword>
<evidence type="ECO:0000256" key="4">
    <source>
        <dbReference type="ARBA" id="ARBA00023155"/>
    </source>
</evidence>
<evidence type="ECO:0000256" key="9">
    <source>
        <dbReference type="PROSITE-ProRule" id="PRU00108"/>
    </source>
</evidence>
<keyword evidence="4 9" id="KW-0371">Homeobox</keyword>
<keyword evidence="12" id="KW-0175">Coiled coil</keyword>
<evidence type="ECO:0000256" key="13">
    <source>
        <dbReference type="SAM" id="MobiDB-lite"/>
    </source>
</evidence>
<dbReference type="SMART" id="SM00389">
    <property type="entry name" value="HOX"/>
    <property type="match status" value="1"/>
</dbReference>
<evidence type="ECO:0000313" key="15">
    <source>
        <dbReference type="EMBL" id="PIN13338.1"/>
    </source>
</evidence>
<comment type="subcellular location">
    <subcellularLocation>
        <location evidence="1 9 10">Nucleus</location>
    </subcellularLocation>
</comment>
<dbReference type="InterPro" id="IPR009057">
    <property type="entry name" value="Homeodomain-like_sf"/>
</dbReference>
<feature type="region of interest" description="Disordered" evidence="13">
    <location>
        <begin position="122"/>
        <end position="149"/>
    </location>
</feature>
<evidence type="ECO:0000256" key="7">
    <source>
        <dbReference type="ARBA" id="ARBA00025748"/>
    </source>
</evidence>
<dbReference type="PROSITE" id="PS50071">
    <property type="entry name" value="HOMEOBOX_2"/>
    <property type="match status" value="1"/>
</dbReference>
<dbReference type="InterPro" id="IPR000047">
    <property type="entry name" value="HTH_motif"/>
</dbReference>
<accession>A0A2G9H743</accession>
<feature type="compositionally biased region" description="Polar residues" evidence="13">
    <location>
        <begin position="1"/>
        <end position="17"/>
    </location>
</feature>
<evidence type="ECO:0000256" key="2">
    <source>
        <dbReference type="ARBA" id="ARBA00023015"/>
    </source>
</evidence>
<dbReference type="PANTHER" id="PTHR24326">
    <property type="entry name" value="HOMEOBOX-LEUCINE ZIPPER PROTEIN"/>
    <property type="match status" value="1"/>
</dbReference>
<evidence type="ECO:0000256" key="1">
    <source>
        <dbReference type="ARBA" id="ARBA00004123"/>
    </source>
</evidence>
<protein>
    <recommendedName>
        <fullName evidence="11">Homeobox-leucine zipper protein</fullName>
    </recommendedName>
    <alternativeName>
        <fullName evidence="11">HD-ZIP protein</fullName>
    </alternativeName>
    <alternativeName>
        <fullName evidence="11">Homeodomain transcription factor</fullName>
    </alternativeName>
</protein>
<dbReference type="GO" id="GO:0005634">
    <property type="term" value="C:nucleus"/>
    <property type="evidence" value="ECO:0007669"/>
    <property type="project" value="UniProtKB-SubCell"/>
</dbReference>
<dbReference type="InterPro" id="IPR017970">
    <property type="entry name" value="Homeobox_CS"/>
</dbReference>
<dbReference type="OrthoDB" id="907895at2759"/>
<dbReference type="CDD" id="cd00086">
    <property type="entry name" value="homeodomain"/>
    <property type="match status" value="1"/>
</dbReference>
<evidence type="ECO:0000256" key="10">
    <source>
        <dbReference type="RuleBase" id="RU000682"/>
    </source>
</evidence>
<dbReference type="InterPro" id="IPR045224">
    <property type="entry name" value="HDZip_class_I_plant"/>
</dbReference>
<gene>
    <name evidence="15" type="ORF">CDL12_14043</name>
</gene>
<evidence type="ECO:0000256" key="5">
    <source>
        <dbReference type="ARBA" id="ARBA00023163"/>
    </source>
</evidence>
<evidence type="ECO:0000256" key="3">
    <source>
        <dbReference type="ARBA" id="ARBA00023125"/>
    </source>
</evidence>
<comment type="function">
    <text evidence="8">Probable transcription activator that may act as growth regulators in response to water deficit.</text>
</comment>
<dbReference type="PANTHER" id="PTHR24326:SF122">
    <property type="entry name" value="HOMEOBOX-LEUCINE ZIPPER PROTEIN HOX6"/>
    <property type="match status" value="1"/>
</dbReference>
<dbReference type="GO" id="GO:0000981">
    <property type="term" value="F:DNA-binding transcription factor activity, RNA polymerase II-specific"/>
    <property type="evidence" value="ECO:0007669"/>
    <property type="project" value="UniProtKB-UniRule"/>
</dbReference>
<dbReference type="Pfam" id="PF02183">
    <property type="entry name" value="HALZ"/>
    <property type="match status" value="1"/>
</dbReference>
<keyword evidence="3 9" id="KW-0238">DNA-binding</keyword>
<comment type="caution">
    <text evidence="15">The sequence shown here is derived from an EMBL/GenBank/DDBJ whole genome shotgun (WGS) entry which is preliminary data.</text>
</comment>
<dbReference type="InterPro" id="IPR001356">
    <property type="entry name" value="HD"/>
</dbReference>
<name>A0A2G9H743_9LAMI</name>
<comment type="similarity">
    <text evidence="7 11">Belongs to the HD-ZIP homeobox family. Class I subfamily.</text>
</comment>
<keyword evidence="2 11" id="KW-0805">Transcription regulation</keyword>
<evidence type="ECO:0000256" key="6">
    <source>
        <dbReference type="ARBA" id="ARBA00023242"/>
    </source>
</evidence>
<comment type="function">
    <text evidence="11">Transcription factor.</text>
</comment>
<evidence type="ECO:0000256" key="11">
    <source>
        <dbReference type="RuleBase" id="RU369038"/>
    </source>
</evidence>
<dbReference type="Proteomes" id="UP000231279">
    <property type="component" value="Unassembled WGS sequence"/>
</dbReference>
<feature type="DNA-binding region" description="Homeobox" evidence="9">
    <location>
        <begin position="23"/>
        <end position="82"/>
    </location>
</feature>
<feature type="coiled-coil region" evidence="12">
    <location>
        <begin position="94"/>
        <end position="121"/>
    </location>
</feature>
<dbReference type="GO" id="GO:0009414">
    <property type="term" value="P:response to water deprivation"/>
    <property type="evidence" value="ECO:0007669"/>
    <property type="project" value="UniProtKB-ARBA"/>
</dbReference>
<organism evidence="15 16">
    <name type="scientific">Handroanthus impetiginosus</name>
    <dbReference type="NCBI Taxonomy" id="429701"/>
    <lineage>
        <taxon>Eukaryota</taxon>
        <taxon>Viridiplantae</taxon>
        <taxon>Streptophyta</taxon>
        <taxon>Embryophyta</taxon>
        <taxon>Tracheophyta</taxon>
        <taxon>Spermatophyta</taxon>
        <taxon>Magnoliopsida</taxon>
        <taxon>eudicotyledons</taxon>
        <taxon>Gunneridae</taxon>
        <taxon>Pentapetalae</taxon>
        <taxon>asterids</taxon>
        <taxon>lamiids</taxon>
        <taxon>Lamiales</taxon>
        <taxon>Bignoniaceae</taxon>
        <taxon>Crescentiina</taxon>
        <taxon>Tabebuia alliance</taxon>
        <taxon>Handroanthus</taxon>
    </lineage>
</organism>
<dbReference type="FunFam" id="1.10.10.60:FF:000293">
    <property type="entry name" value="Homeobox-leucine zipper protein ATHB-7"/>
    <property type="match status" value="1"/>
</dbReference>
<evidence type="ECO:0000256" key="8">
    <source>
        <dbReference type="ARBA" id="ARBA00058361"/>
    </source>
</evidence>
<dbReference type="PROSITE" id="PS00027">
    <property type="entry name" value="HOMEOBOX_1"/>
    <property type="match status" value="1"/>
</dbReference>
<evidence type="ECO:0000259" key="14">
    <source>
        <dbReference type="PROSITE" id="PS50071"/>
    </source>
</evidence>
<feature type="domain" description="Homeobox" evidence="14">
    <location>
        <begin position="21"/>
        <end position="81"/>
    </location>
</feature>